<feature type="region of interest" description="Disordered" evidence="1">
    <location>
        <begin position="150"/>
        <end position="239"/>
    </location>
</feature>
<feature type="compositionally biased region" description="Basic and acidic residues" evidence="1">
    <location>
        <begin position="193"/>
        <end position="207"/>
    </location>
</feature>
<proteinExistence type="predicted"/>
<feature type="compositionally biased region" description="Basic residues" evidence="1">
    <location>
        <begin position="151"/>
        <end position="161"/>
    </location>
</feature>
<evidence type="ECO:0000256" key="1">
    <source>
        <dbReference type="SAM" id="MobiDB-lite"/>
    </source>
</evidence>
<comment type="caution">
    <text evidence="2">The sequence shown here is derived from an EMBL/GenBank/DDBJ whole genome shotgun (WGS) entry which is preliminary data.</text>
</comment>
<organism evidence="2 3">
    <name type="scientific">Paraphaeosphaeria minitans</name>
    <dbReference type="NCBI Taxonomy" id="565426"/>
    <lineage>
        <taxon>Eukaryota</taxon>
        <taxon>Fungi</taxon>
        <taxon>Dikarya</taxon>
        <taxon>Ascomycota</taxon>
        <taxon>Pezizomycotina</taxon>
        <taxon>Dothideomycetes</taxon>
        <taxon>Pleosporomycetidae</taxon>
        <taxon>Pleosporales</taxon>
        <taxon>Massarineae</taxon>
        <taxon>Didymosphaeriaceae</taxon>
        <taxon>Paraphaeosphaeria</taxon>
    </lineage>
</organism>
<accession>A0A9P6GSD6</accession>
<sequence length="239" mass="25830">MCKYFKKIFTCNHLSRIYVERCPPACKPGIEACTTTDASHDPEAFAASINTAARPSFFACFDCLKAEAVSELAASVGAAAAAEQDPTKRAEMITKQTHYASKAAKAEANRKAAELKMRRERAADVAAASAAQAEKERVARGEGMWIETGSARKKKGRHHGRGFRDEKNPTQSAPPTPTFRMGVDAGVGGRAGKMGEFKKENEPRSANEVDAGSGGGGGGWPKKILTKPEERQRENWGWK</sequence>
<evidence type="ECO:0000313" key="2">
    <source>
        <dbReference type="EMBL" id="KAF9739670.1"/>
    </source>
</evidence>
<dbReference type="EMBL" id="WJXW01000002">
    <property type="protein sequence ID" value="KAF9739670.1"/>
    <property type="molecule type" value="Genomic_DNA"/>
</dbReference>
<dbReference type="AlphaFoldDB" id="A0A9P6GSD6"/>
<keyword evidence="3" id="KW-1185">Reference proteome</keyword>
<evidence type="ECO:0000313" key="3">
    <source>
        <dbReference type="Proteomes" id="UP000756921"/>
    </source>
</evidence>
<dbReference type="Proteomes" id="UP000756921">
    <property type="component" value="Unassembled WGS sequence"/>
</dbReference>
<reference evidence="2" key="1">
    <citation type="journal article" date="2020" name="Mol. Plant Microbe Interact.">
        <title>Genome Sequence of the Biocontrol Agent Coniothyrium minitans strain Conio (IMI 134523).</title>
        <authorList>
            <person name="Patel D."/>
            <person name="Shittu T.A."/>
            <person name="Baroncelli R."/>
            <person name="Muthumeenakshi S."/>
            <person name="Osborne T.H."/>
            <person name="Janganan T.K."/>
            <person name="Sreenivasaprasad S."/>
        </authorList>
    </citation>
    <scope>NUCLEOTIDE SEQUENCE</scope>
    <source>
        <strain evidence="2">Conio</strain>
    </source>
</reference>
<gene>
    <name evidence="2" type="ORF">PMIN01_02304</name>
</gene>
<feature type="compositionally biased region" description="Basic and acidic residues" evidence="1">
    <location>
        <begin position="226"/>
        <end position="239"/>
    </location>
</feature>
<protein>
    <submittedName>
        <fullName evidence="2">Uncharacterized protein</fullName>
    </submittedName>
</protein>
<dbReference type="OrthoDB" id="3794829at2759"/>
<name>A0A9P6GSD6_9PLEO</name>